<proteinExistence type="predicted"/>
<dbReference type="RefSeq" id="WP_278017867.1">
    <property type="nucleotide sequence ID" value="NZ_JARRRY010000001.1"/>
</dbReference>
<accession>A0ABT6GZF6</accession>
<comment type="caution">
    <text evidence="1">The sequence shown here is derived from an EMBL/GenBank/DDBJ whole genome shotgun (WGS) entry which is preliminary data.</text>
</comment>
<dbReference type="EMBL" id="JARULN010000001">
    <property type="protein sequence ID" value="MDG5752415.1"/>
    <property type="molecule type" value="Genomic_DNA"/>
</dbReference>
<sequence>MTYINISIFTTQHAHTRNNRLARDVMLTNSIWRPITFQLDEMKQLPFIFYDREISYTLPFAQQPKVHTMLQSCLELAPNSEIYVCYVGGNYFIEPHVIGCAYSQRYYDTWKGFIILTNAAASYANMYTFPHEIGHILLTRNENTRLTNADPDCPLGSPHHPDPFNLMHGIVPGPYHTRSKFPLLTSNQLQVALNSPLLRK</sequence>
<reference evidence="1 2" key="1">
    <citation type="submission" date="2023-04" db="EMBL/GenBank/DDBJ databases">
        <title>Ectobacillus antri isolated from activated sludge.</title>
        <authorList>
            <person name="Yan P."/>
            <person name="Liu X."/>
        </authorList>
    </citation>
    <scope>NUCLEOTIDE SEQUENCE [LARGE SCALE GENOMIC DNA]</scope>
    <source>
        <strain evidence="1 2">C18H</strain>
    </source>
</reference>
<gene>
    <name evidence="1" type="ORF">P6P90_00175</name>
</gene>
<evidence type="ECO:0000313" key="2">
    <source>
        <dbReference type="Proteomes" id="UP001218246"/>
    </source>
</evidence>
<organism evidence="1 2">
    <name type="scientific">Ectobacillus antri</name>
    <dbReference type="NCBI Taxonomy" id="2486280"/>
    <lineage>
        <taxon>Bacteria</taxon>
        <taxon>Bacillati</taxon>
        <taxon>Bacillota</taxon>
        <taxon>Bacilli</taxon>
        <taxon>Bacillales</taxon>
        <taxon>Bacillaceae</taxon>
        <taxon>Ectobacillus</taxon>
    </lineage>
</organism>
<keyword evidence="2" id="KW-1185">Reference proteome</keyword>
<evidence type="ECO:0000313" key="1">
    <source>
        <dbReference type="EMBL" id="MDG5752415.1"/>
    </source>
</evidence>
<dbReference type="Proteomes" id="UP001218246">
    <property type="component" value="Unassembled WGS sequence"/>
</dbReference>
<name>A0ABT6GZF6_9BACI</name>
<protein>
    <submittedName>
        <fullName evidence="1">DUF955 domain-containing protein</fullName>
    </submittedName>
</protein>